<gene>
    <name evidence="1" type="ORF">TNCV_2403421</name>
</gene>
<dbReference type="AlphaFoldDB" id="A0A8X6R664"/>
<accession>A0A8X6R664</accession>
<dbReference type="EMBL" id="BMAU01021002">
    <property type="protein sequence ID" value="GFX86046.1"/>
    <property type="molecule type" value="Genomic_DNA"/>
</dbReference>
<organism evidence="1">
    <name type="scientific">Trichonephila clavipes</name>
    <name type="common">Golden silk orbweaver</name>
    <name type="synonym">Nephila clavipes</name>
    <dbReference type="NCBI Taxonomy" id="2585209"/>
    <lineage>
        <taxon>Eukaryota</taxon>
        <taxon>Metazoa</taxon>
        <taxon>Ecdysozoa</taxon>
        <taxon>Arthropoda</taxon>
        <taxon>Chelicerata</taxon>
        <taxon>Arachnida</taxon>
        <taxon>Araneae</taxon>
        <taxon>Araneomorphae</taxon>
        <taxon>Entelegynae</taxon>
        <taxon>Araneoidea</taxon>
        <taxon>Nephilidae</taxon>
        <taxon>Trichonephila</taxon>
    </lineage>
</organism>
<proteinExistence type="predicted"/>
<protein>
    <submittedName>
        <fullName evidence="1">Uncharacterized protein</fullName>
    </submittedName>
</protein>
<sequence length="91" mass="10292">MQQPPHRKTPDIAECAEEKNNCYIWGKLGSFSFATLKIHAPQGVFESTMGVQATSPRYKAWPLICDVTTSRDKSSIAYGASLMHFFEYFLL</sequence>
<reference evidence="1" key="1">
    <citation type="submission" date="2020-08" db="EMBL/GenBank/DDBJ databases">
        <title>Multicomponent nature underlies the extraordinary mechanical properties of spider dragline silk.</title>
        <authorList>
            <person name="Kono N."/>
            <person name="Nakamura H."/>
            <person name="Mori M."/>
            <person name="Yoshida Y."/>
            <person name="Ohtoshi R."/>
            <person name="Malay A.D."/>
            <person name="Moran D.A.P."/>
            <person name="Tomita M."/>
            <person name="Numata K."/>
            <person name="Arakawa K."/>
        </authorList>
    </citation>
    <scope>NUCLEOTIDE SEQUENCE</scope>
</reference>
<evidence type="ECO:0000313" key="1">
    <source>
        <dbReference type="EMBL" id="GFX86046.1"/>
    </source>
</evidence>
<name>A0A8X6R664_TRICX</name>
<comment type="caution">
    <text evidence="1">The sequence shown here is derived from an EMBL/GenBank/DDBJ whole genome shotgun (WGS) entry which is preliminary data.</text>
</comment>